<dbReference type="AlphaFoldDB" id="A0A085WW34"/>
<dbReference type="Gene3D" id="3.30.160.660">
    <property type="match status" value="1"/>
</dbReference>
<gene>
    <name evidence="2" type="ORF">DB31_0158</name>
</gene>
<keyword evidence="3" id="KW-1185">Reference proteome</keyword>
<reference evidence="2 3" key="1">
    <citation type="submission" date="2014-04" db="EMBL/GenBank/DDBJ databases">
        <title>Genome assembly of Hyalangium minutum DSM 14724.</title>
        <authorList>
            <person name="Sharma G."/>
            <person name="Subramanian S."/>
        </authorList>
    </citation>
    <scope>NUCLEOTIDE SEQUENCE [LARGE SCALE GENOMIC DNA]</scope>
    <source>
        <strain evidence="2 3">DSM 14724</strain>
    </source>
</reference>
<dbReference type="PROSITE" id="PS51664">
    <property type="entry name" value="YCAO"/>
    <property type="match status" value="1"/>
</dbReference>
<proteinExistence type="predicted"/>
<protein>
    <recommendedName>
        <fullName evidence="1">YcaO domain-containing protein</fullName>
    </recommendedName>
</protein>
<dbReference type="EMBL" id="JMCB01000001">
    <property type="protein sequence ID" value="KFE71897.1"/>
    <property type="molecule type" value="Genomic_DNA"/>
</dbReference>
<evidence type="ECO:0000313" key="3">
    <source>
        <dbReference type="Proteomes" id="UP000028725"/>
    </source>
</evidence>
<dbReference type="PATRIC" id="fig|394096.3.peg.156"/>
<dbReference type="PANTHER" id="PTHR37809">
    <property type="entry name" value="RIBOSOMAL PROTEIN S12 METHYLTHIOTRANSFERASE ACCESSORY FACTOR YCAO"/>
    <property type="match status" value="1"/>
</dbReference>
<organism evidence="2 3">
    <name type="scientific">Hyalangium minutum</name>
    <dbReference type="NCBI Taxonomy" id="394096"/>
    <lineage>
        <taxon>Bacteria</taxon>
        <taxon>Pseudomonadati</taxon>
        <taxon>Myxococcota</taxon>
        <taxon>Myxococcia</taxon>
        <taxon>Myxococcales</taxon>
        <taxon>Cystobacterineae</taxon>
        <taxon>Archangiaceae</taxon>
        <taxon>Hyalangium</taxon>
    </lineage>
</organism>
<comment type="caution">
    <text evidence="2">The sequence shown here is derived from an EMBL/GenBank/DDBJ whole genome shotgun (WGS) entry which is preliminary data.</text>
</comment>
<dbReference type="STRING" id="394096.DB31_0158"/>
<feature type="domain" description="YcaO" evidence="1">
    <location>
        <begin position="55"/>
        <end position="388"/>
    </location>
</feature>
<evidence type="ECO:0000259" key="1">
    <source>
        <dbReference type="PROSITE" id="PS51664"/>
    </source>
</evidence>
<name>A0A085WW34_9BACT</name>
<dbReference type="PANTHER" id="PTHR37809:SF1">
    <property type="entry name" value="RIBOSOMAL PROTEIN S12 METHYLTHIOTRANSFERASE ACCESSORY FACTOR YCAO"/>
    <property type="match status" value="1"/>
</dbReference>
<dbReference type="Proteomes" id="UP000028725">
    <property type="component" value="Unassembled WGS sequence"/>
</dbReference>
<evidence type="ECO:0000313" key="2">
    <source>
        <dbReference type="EMBL" id="KFE71897.1"/>
    </source>
</evidence>
<accession>A0A085WW34</accession>
<dbReference type="Pfam" id="PF02624">
    <property type="entry name" value="YcaO"/>
    <property type="match status" value="1"/>
</dbReference>
<sequence>MLPTKHVLVSQIFQERLAEAMEVTRVARVTGLDRTGVEVACAVRPGSPGLGACSGPGLTFEHAALSALYETAVLWAAEHVPTSQLVWAARAELDPRSGEAWSAEALGSAGRLVEPRLWGDSVRCAWRQATELHSRRNVWVPAQGVHCPPAGAVALGPVSVMWTRNGTGADPDAQRALLQALLEATKRDQLARALPDGWTEEAMRRRMLGPVVLGRAAPRTEALARILKKRGFGVYLFDATPTSRTPGAVGLPVAAAVLVDEEDGPVPLTVGYACALGRDQALLRALLEAACARLSALQGTPQPLSSAERGAVRGLARVCASVRPKRQADTMPDFAAEEASPVRSVRRVMNHLRSAGFTQVAALTLDAPVSGLHVRRVVVPGMRISELS</sequence>
<dbReference type="InterPro" id="IPR003776">
    <property type="entry name" value="YcaO-like_dom"/>
</dbReference>